<dbReference type="Pfam" id="PF00107">
    <property type="entry name" value="ADH_zinc_N"/>
    <property type="match status" value="1"/>
</dbReference>
<keyword evidence="2 4" id="KW-0862">Zinc</keyword>
<dbReference type="InterPro" id="IPR011032">
    <property type="entry name" value="GroES-like_sf"/>
</dbReference>
<feature type="domain" description="Enoyl reductase (ER)" evidence="5">
    <location>
        <begin position="10"/>
        <end position="341"/>
    </location>
</feature>
<evidence type="ECO:0000259" key="5">
    <source>
        <dbReference type="SMART" id="SM00829"/>
    </source>
</evidence>
<dbReference type="PROSITE" id="PS00059">
    <property type="entry name" value="ADH_ZINC"/>
    <property type="match status" value="1"/>
</dbReference>
<evidence type="ECO:0000256" key="2">
    <source>
        <dbReference type="ARBA" id="ARBA00022833"/>
    </source>
</evidence>
<dbReference type="PANTHER" id="PTHR43401:SF2">
    <property type="entry name" value="L-THREONINE 3-DEHYDROGENASE"/>
    <property type="match status" value="1"/>
</dbReference>
<dbReference type="EMBL" id="JAPFQI010000001">
    <property type="protein sequence ID" value="MCW8084232.1"/>
    <property type="molecule type" value="Genomic_DNA"/>
</dbReference>
<evidence type="ECO:0000313" key="7">
    <source>
        <dbReference type="Proteomes" id="UP001526430"/>
    </source>
</evidence>
<name>A0ABT3NQ07_9PROT</name>
<keyword evidence="3" id="KW-0560">Oxidoreductase</keyword>
<evidence type="ECO:0000313" key="6">
    <source>
        <dbReference type="EMBL" id="MCW8084232.1"/>
    </source>
</evidence>
<dbReference type="Gene3D" id="3.90.180.10">
    <property type="entry name" value="Medium-chain alcohol dehydrogenases, catalytic domain"/>
    <property type="match status" value="1"/>
</dbReference>
<protein>
    <submittedName>
        <fullName evidence="6">Alcohol dehydrogenase catalytic domain-containing protein</fullName>
    </submittedName>
</protein>
<comment type="caution">
    <text evidence="6">The sequence shown here is derived from an EMBL/GenBank/DDBJ whole genome shotgun (WGS) entry which is preliminary data.</text>
</comment>
<dbReference type="InterPro" id="IPR036291">
    <property type="entry name" value="NAD(P)-bd_dom_sf"/>
</dbReference>
<accession>A0ABT3NQ07</accession>
<evidence type="ECO:0000256" key="3">
    <source>
        <dbReference type="ARBA" id="ARBA00023002"/>
    </source>
</evidence>
<keyword evidence="7" id="KW-1185">Reference proteome</keyword>
<organism evidence="6 7">
    <name type="scientific">Sabulicella glaciei</name>
    <dbReference type="NCBI Taxonomy" id="2984948"/>
    <lineage>
        <taxon>Bacteria</taxon>
        <taxon>Pseudomonadati</taxon>
        <taxon>Pseudomonadota</taxon>
        <taxon>Alphaproteobacteria</taxon>
        <taxon>Acetobacterales</taxon>
        <taxon>Acetobacteraceae</taxon>
        <taxon>Sabulicella</taxon>
    </lineage>
</organism>
<sequence length="343" mass="35940">MQALRKSRPGSGLGLEPVSALPAPAAGEVLMRVENVGICGSDVHAYEWTDGYGFMEPHLPVTMGHEFAGHVVATGPGVEMQPGQRVAVMPGIPCGTCAACRRGEPRGCTNRRTVGLTVDGGFASHVRVPAANCIALPDNVDTEVGALAEPLAVGCEGVLTAGVGLGDTVLVMGPGTIGQALALMARFAGAARVIVSGRADAPRFEVLRALGFCDLVDVAEAPLRDQVLALNNGLPVDAVLEATGIPSTVNEGLSVLRKDGVLVAVGIHASSLTLPLTDFVRMRHQLRASHGAARRTWDRVLALLSRDPEAFRPMITHRLPLERGVEGFELARQRAASKVMLQP</sequence>
<dbReference type="Pfam" id="PF08240">
    <property type="entry name" value="ADH_N"/>
    <property type="match status" value="1"/>
</dbReference>
<keyword evidence="1 4" id="KW-0479">Metal-binding</keyword>
<dbReference type="InterPro" id="IPR050129">
    <property type="entry name" value="Zn_alcohol_dh"/>
</dbReference>
<dbReference type="Gene3D" id="3.40.50.720">
    <property type="entry name" value="NAD(P)-binding Rossmann-like Domain"/>
    <property type="match status" value="1"/>
</dbReference>
<dbReference type="InterPro" id="IPR002328">
    <property type="entry name" value="ADH_Zn_CS"/>
</dbReference>
<gene>
    <name evidence="6" type="ORF">OF850_01205</name>
</gene>
<dbReference type="InterPro" id="IPR013154">
    <property type="entry name" value="ADH-like_N"/>
</dbReference>
<dbReference type="SMART" id="SM00829">
    <property type="entry name" value="PKS_ER"/>
    <property type="match status" value="1"/>
</dbReference>
<dbReference type="SUPFAM" id="SSF50129">
    <property type="entry name" value="GroES-like"/>
    <property type="match status" value="1"/>
</dbReference>
<dbReference type="PANTHER" id="PTHR43401">
    <property type="entry name" value="L-THREONINE 3-DEHYDROGENASE"/>
    <property type="match status" value="1"/>
</dbReference>
<reference evidence="6 7" key="1">
    <citation type="submission" date="2022-10" db="EMBL/GenBank/DDBJ databases">
        <title>Roseococcus glaciei nov., sp. nov., isolated from glacier.</title>
        <authorList>
            <person name="Liu Q."/>
            <person name="Xin Y.-H."/>
        </authorList>
    </citation>
    <scope>NUCLEOTIDE SEQUENCE [LARGE SCALE GENOMIC DNA]</scope>
    <source>
        <strain evidence="6 7">MDT2-1-1</strain>
    </source>
</reference>
<dbReference type="RefSeq" id="WP_301587839.1">
    <property type="nucleotide sequence ID" value="NZ_JAPFQI010000001.1"/>
</dbReference>
<dbReference type="SUPFAM" id="SSF51735">
    <property type="entry name" value="NAD(P)-binding Rossmann-fold domains"/>
    <property type="match status" value="1"/>
</dbReference>
<dbReference type="Proteomes" id="UP001526430">
    <property type="component" value="Unassembled WGS sequence"/>
</dbReference>
<comment type="similarity">
    <text evidence="4">Belongs to the zinc-containing alcohol dehydrogenase family.</text>
</comment>
<dbReference type="InterPro" id="IPR013149">
    <property type="entry name" value="ADH-like_C"/>
</dbReference>
<evidence type="ECO:0000256" key="1">
    <source>
        <dbReference type="ARBA" id="ARBA00022723"/>
    </source>
</evidence>
<comment type="cofactor">
    <cofactor evidence="4">
        <name>Zn(2+)</name>
        <dbReference type="ChEBI" id="CHEBI:29105"/>
    </cofactor>
</comment>
<dbReference type="InterPro" id="IPR020843">
    <property type="entry name" value="ER"/>
</dbReference>
<proteinExistence type="inferred from homology"/>
<evidence type="ECO:0000256" key="4">
    <source>
        <dbReference type="RuleBase" id="RU361277"/>
    </source>
</evidence>